<dbReference type="EMBL" id="CP001811">
    <property type="protein sequence ID" value="ADL35764.1"/>
    <property type="molecule type" value="Genomic_DNA"/>
</dbReference>
<organism evidence="1 2">
    <name type="scientific">Butyrivibrio proteoclasticus (strain ATCC 51982 / DSM 14932 / B316)</name>
    <name type="common">Clostridium proteoclasticum</name>
    <dbReference type="NCBI Taxonomy" id="515622"/>
    <lineage>
        <taxon>Bacteria</taxon>
        <taxon>Bacillati</taxon>
        <taxon>Bacillota</taxon>
        <taxon>Clostridia</taxon>
        <taxon>Lachnospirales</taxon>
        <taxon>Lachnospiraceae</taxon>
        <taxon>Butyrivibrio</taxon>
    </lineage>
</organism>
<reference evidence="1 2" key="1">
    <citation type="journal article" date="2010" name="PLoS ONE">
        <title>The glycobiome of the rumen bacterium Butyrivibrio proteoclasticus B316(T) highlights adaptation to a polysaccharide-rich environment.</title>
        <authorList>
            <person name="Kelly W.J."/>
            <person name="Leahy S.C."/>
            <person name="Altermann E."/>
            <person name="Yeoman C.J."/>
            <person name="Dunne J.C."/>
            <person name="Kong Z."/>
            <person name="Pacheco D.M."/>
            <person name="Li D."/>
            <person name="Noel S.J."/>
            <person name="Moon C.D."/>
            <person name="Cookson A.L."/>
            <person name="Attwood G.T."/>
        </authorList>
    </citation>
    <scope>NUCLEOTIDE SEQUENCE [LARGE SCALE GENOMIC DNA]</scope>
    <source>
        <strain evidence="2">ATCC 51982 / DSM 14932 / B316</strain>
    </source>
</reference>
<dbReference type="Proteomes" id="UP000001299">
    <property type="component" value="Chromosome 2"/>
</dbReference>
<dbReference type="AlphaFoldDB" id="E0S2Y2"/>
<dbReference type="KEGG" id="bpb:bpr_III076"/>
<evidence type="ECO:0008006" key="3">
    <source>
        <dbReference type="Google" id="ProtNLM"/>
    </source>
</evidence>
<dbReference type="eggNOG" id="COG1672">
    <property type="taxonomic scope" value="Bacteria"/>
</dbReference>
<gene>
    <name evidence="1" type="ordered locus">bpr_III076</name>
</gene>
<evidence type="ECO:0000313" key="1">
    <source>
        <dbReference type="EMBL" id="ADL35764.1"/>
    </source>
</evidence>
<keyword evidence="2" id="KW-1185">Reference proteome</keyword>
<sequence length="81" mass="9253">MDILMIDKTGKKGIFVECKFTNSKMPHSEYEDLKTAMLAFPNIEEKYIFFVSKSGYEKSVVRHAAEDGAVLLELDDLFKIS</sequence>
<evidence type="ECO:0000313" key="2">
    <source>
        <dbReference type="Proteomes" id="UP000001299"/>
    </source>
</evidence>
<protein>
    <recommendedName>
        <fullName evidence="3">Restriction endonuclease type IV Mrr domain-containing protein</fullName>
    </recommendedName>
</protein>
<name>E0S2Y2_BUTPB</name>
<dbReference type="SUPFAM" id="SSF52980">
    <property type="entry name" value="Restriction endonuclease-like"/>
    <property type="match status" value="1"/>
</dbReference>
<proteinExistence type="predicted"/>
<dbReference type="HOGENOM" id="CLU_2567377_0_0_9"/>
<dbReference type="InterPro" id="IPR011335">
    <property type="entry name" value="Restrct_endonuc-II-like"/>
</dbReference>
<accession>E0S2Y2</accession>